<feature type="chain" id="PRO_5038461774" evidence="1">
    <location>
        <begin position="21"/>
        <end position="239"/>
    </location>
</feature>
<evidence type="ECO:0000256" key="1">
    <source>
        <dbReference type="SAM" id="SignalP"/>
    </source>
</evidence>
<reference evidence="3" key="2">
    <citation type="submission" date="2021-04" db="EMBL/GenBank/DDBJ databases">
        <authorList>
            <person name="Gilroy R."/>
        </authorList>
    </citation>
    <scope>NUCLEOTIDE SEQUENCE</scope>
    <source>
        <strain evidence="3">CHK189-11263</strain>
    </source>
</reference>
<comment type="caution">
    <text evidence="3">The sequence shown here is derived from an EMBL/GenBank/DDBJ whole genome shotgun (WGS) entry which is preliminary data.</text>
</comment>
<dbReference type="InterPro" id="IPR003709">
    <property type="entry name" value="VanY-like_core_dom"/>
</dbReference>
<organism evidence="3 4">
    <name type="scientific">Candidatus Flavonifractor intestinipullorum</name>
    <dbReference type="NCBI Taxonomy" id="2838587"/>
    <lineage>
        <taxon>Bacteria</taxon>
        <taxon>Bacillati</taxon>
        <taxon>Bacillota</taxon>
        <taxon>Clostridia</taxon>
        <taxon>Eubacteriales</taxon>
        <taxon>Oscillospiraceae</taxon>
        <taxon>Flavonifractor</taxon>
    </lineage>
</organism>
<dbReference type="Gene3D" id="3.30.1380.10">
    <property type="match status" value="1"/>
</dbReference>
<dbReference type="Proteomes" id="UP000824208">
    <property type="component" value="Unassembled WGS sequence"/>
</dbReference>
<dbReference type="InterPro" id="IPR009045">
    <property type="entry name" value="Zn_M74/Hedgehog-like"/>
</dbReference>
<dbReference type="GO" id="GO:0006508">
    <property type="term" value="P:proteolysis"/>
    <property type="evidence" value="ECO:0007669"/>
    <property type="project" value="InterPro"/>
</dbReference>
<dbReference type="EMBL" id="DWYC01000087">
    <property type="protein sequence ID" value="HJB57745.1"/>
    <property type="molecule type" value="Genomic_DNA"/>
</dbReference>
<dbReference type="Gene3D" id="3.30.200.180">
    <property type="match status" value="1"/>
</dbReference>
<dbReference type="CDD" id="cd14849">
    <property type="entry name" value="DD-dipeptidase_VanXYc"/>
    <property type="match status" value="1"/>
</dbReference>
<dbReference type="PANTHER" id="PTHR34385">
    <property type="entry name" value="D-ALANYL-D-ALANINE CARBOXYPEPTIDASE"/>
    <property type="match status" value="1"/>
</dbReference>
<dbReference type="InterPro" id="IPR052179">
    <property type="entry name" value="DD-CPase-like"/>
</dbReference>
<sequence>MKRCNTLLLVNASHPMPAAAAPELAALDRRWPEVTLERRAAGLLRACVRAVGGQGAIRPVSGWRSREEQQAIWDATLDREGEEFTRKYVARPGCSEHQTGLAIDLGEEMEEIDFIRPAFPEDGVCGAFRRQAAQYGFILRYPAGKEAVTGIAHEPWHFRYVGVPHAGVMAELGLTLEEYLALLRRDYARRPLCLRSGPYAFQIQSYSGEEDLPAAPLPAGTYRQVSEDNCGGFVVTTWR</sequence>
<feature type="signal peptide" evidence="1">
    <location>
        <begin position="1"/>
        <end position="20"/>
    </location>
</feature>
<gene>
    <name evidence="3" type="ORF">H9714_09365</name>
</gene>
<keyword evidence="1" id="KW-0732">Signal</keyword>
<dbReference type="GO" id="GO:0008233">
    <property type="term" value="F:peptidase activity"/>
    <property type="evidence" value="ECO:0007669"/>
    <property type="project" value="InterPro"/>
</dbReference>
<accession>A0A9D2MBF3</accession>
<feature type="domain" description="D-alanyl-D-alanine carboxypeptidase-like core" evidence="2">
    <location>
        <begin position="39"/>
        <end position="162"/>
    </location>
</feature>
<name>A0A9D2MBF3_9FIRM</name>
<protein>
    <submittedName>
        <fullName evidence="3">M15 family metallopeptidase</fullName>
    </submittedName>
</protein>
<evidence type="ECO:0000313" key="4">
    <source>
        <dbReference type="Proteomes" id="UP000824208"/>
    </source>
</evidence>
<reference evidence="3" key="1">
    <citation type="journal article" date="2021" name="PeerJ">
        <title>Extensive microbial diversity within the chicken gut microbiome revealed by metagenomics and culture.</title>
        <authorList>
            <person name="Gilroy R."/>
            <person name="Ravi A."/>
            <person name="Getino M."/>
            <person name="Pursley I."/>
            <person name="Horton D.L."/>
            <person name="Alikhan N.F."/>
            <person name="Baker D."/>
            <person name="Gharbi K."/>
            <person name="Hall N."/>
            <person name="Watson M."/>
            <person name="Adriaenssens E.M."/>
            <person name="Foster-Nyarko E."/>
            <person name="Jarju S."/>
            <person name="Secka A."/>
            <person name="Antonio M."/>
            <person name="Oren A."/>
            <person name="Chaudhuri R.R."/>
            <person name="La Ragione R."/>
            <person name="Hildebrand F."/>
            <person name="Pallen M.J."/>
        </authorList>
    </citation>
    <scope>NUCLEOTIDE SEQUENCE</scope>
    <source>
        <strain evidence="3">CHK189-11263</strain>
    </source>
</reference>
<dbReference type="Pfam" id="PF02557">
    <property type="entry name" value="VanY"/>
    <property type="match status" value="1"/>
</dbReference>
<evidence type="ECO:0000313" key="3">
    <source>
        <dbReference type="EMBL" id="HJB57745.1"/>
    </source>
</evidence>
<evidence type="ECO:0000259" key="2">
    <source>
        <dbReference type="Pfam" id="PF02557"/>
    </source>
</evidence>
<dbReference type="AlphaFoldDB" id="A0A9D2MBF3"/>
<dbReference type="PANTHER" id="PTHR34385:SF1">
    <property type="entry name" value="PEPTIDOGLYCAN L-ALANYL-D-GLUTAMATE ENDOPEPTIDASE CWLK"/>
    <property type="match status" value="1"/>
</dbReference>
<proteinExistence type="predicted"/>
<dbReference type="SUPFAM" id="SSF55166">
    <property type="entry name" value="Hedgehog/DD-peptidase"/>
    <property type="match status" value="1"/>
</dbReference>